<feature type="binding site" evidence="13">
    <location>
        <position position="346"/>
    </location>
    <ligand>
        <name>4-amino-2-methyl-5-(diphosphooxymethyl)pyrimidine</name>
        <dbReference type="ChEBI" id="CHEBI:57841"/>
    </ligand>
</feature>
<dbReference type="PANTHER" id="PTHR20858">
    <property type="entry name" value="PHOSPHOMETHYLPYRIMIDINE KINASE"/>
    <property type="match status" value="1"/>
</dbReference>
<organism evidence="16 17">
    <name type="scientific">BD1-7 clade bacterium</name>
    <dbReference type="NCBI Taxonomy" id="2029982"/>
    <lineage>
        <taxon>Bacteria</taxon>
        <taxon>Pseudomonadati</taxon>
        <taxon>Pseudomonadota</taxon>
        <taxon>Gammaproteobacteria</taxon>
        <taxon>Cellvibrionales</taxon>
        <taxon>Spongiibacteraceae</taxon>
        <taxon>BD1-7 clade</taxon>
    </lineage>
</organism>
<dbReference type="GO" id="GO:0009228">
    <property type="term" value="P:thiamine biosynthetic process"/>
    <property type="evidence" value="ECO:0007669"/>
    <property type="project" value="UniProtKB-KW"/>
</dbReference>
<feature type="binding site" evidence="13">
    <location>
        <position position="366"/>
    </location>
    <ligand>
        <name>Mg(2+)</name>
        <dbReference type="ChEBI" id="CHEBI:18420"/>
    </ligand>
</feature>
<evidence type="ECO:0000256" key="3">
    <source>
        <dbReference type="ARBA" id="ARBA00022723"/>
    </source>
</evidence>
<keyword evidence="7 13" id="KW-0460">Magnesium</keyword>
<comment type="pathway">
    <text evidence="1 13">Cofactor biosynthesis; thiamine diphosphate biosynthesis; thiamine phosphate from 4-amino-2-methyl-5-diphosphomethylpyrimidine and 4-methyl-5-(2-phosphoethyl)-thiazole: step 1/1.</text>
</comment>
<evidence type="ECO:0000256" key="7">
    <source>
        <dbReference type="ARBA" id="ARBA00022842"/>
    </source>
</evidence>
<dbReference type="InterPro" id="IPR022998">
    <property type="entry name" value="ThiamineP_synth_TenI"/>
</dbReference>
<feature type="binding site" evidence="13">
    <location>
        <begin position="411"/>
        <end position="413"/>
    </location>
    <ligand>
        <name>2-[(2R,5Z)-2-carboxy-4-methylthiazol-5(2H)-ylidene]ethyl phosphate</name>
        <dbReference type="ChEBI" id="CHEBI:62899"/>
    </ligand>
</feature>
<dbReference type="GO" id="GO:0009229">
    <property type="term" value="P:thiamine diphosphate biosynthetic process"/>
    <property type="evidence" value="ECO:0007669"/>
    <property type="project" value="UniProtKB-UniRule"/>
</dbReference>
<evidence type="ECO:0000256" key="2">
    <source>
        <dbReference type="ARBA" id="ARBA00022679"/>
    </source>
</evidence>
<comment type="similarity">
    <text evidence="13">Belongs to the thiamine-phosphate synthase family.</text>
</comment>
<evidence type="ECO:0000256" key="6">
    <source>
        <dbReference type="ARBA" id="ARBA00022840"/>
    </source>
</evidence>
<comment type="function">
    <text evidence="13">Condenses 4-methyl-5-(beta-hydroxyethyl)thiazole monophosphate (THZ-P) and 2-methyl-4-amino-5-hydroxymethyl pyrimidine pyrophosphate (HMP-PP) to form thiamine monophosphate (TMP).</text>
</comment>
<evidence type="ECO:0000259" key="15">
    <source>
        <dbReference type="Pfam" id="PF08543"/>
    </source>
</evidence>
<feature type="binding site" evidence="13">
    <location>
        <position position="414"/>
    </location>
    <ligand>
        <name>4-amino-2-methyl-5-(diphosphooxymethyl)pyrimidine</name>
        <dbReference type="ChEBI" id="CHEBI:57841"/>
    </ligand>
</feature>
<comment type="catalytic activity">
    <reaction evidence="12 13">
        <text>2-[(2R,5Z)-2-carboxy-4-methylthiazol-5(2H)-ylidene]ethyl phosphate + 4-amino-2-methyl-5-(diphosphooxymethyl)pyrimidine + 2 H(+) = thiamine phosphate + CO2 + diphosphate</text>
        <dbReference type="Rhea" id="RHEA:47844"/>
        <dbReference type="ChEBI" id="CHEBI:15378"/>
        <dbReference type="ChEBI" id="CHEBI:16526"/>
        <dbReference type="ChEBI" id="CHEBI:33019"/>
        <dbReference type="ChEBI" id="CHEBI:37575"/>
        <dbReference type="ChEBI" id="CHEBI:57841"/>
        <dbReference type="ChEBI" id="CHEBI:62899"/>
        <dbReference type="EC" id="2.5.1.3"/>
    </reaction>
</comment>
<dbReference type="EMBL" id="CACSIO010000023">
    <property type="protein sequence ID" value="CAA0114114.1"/>
    <property type="molecule type" value="Genomic_DNA"/>
</dbReference>
<evidence type="ECO:0000256" key="8">
    <source>
        <dbReference type="ARBA" id="ARBA00022977"/>
    </source>
</evidence>
<keyword evidence="9" id="KW-0511">Multifunctional enzyme</keyword>
<evidence type="ECO:0000313" key="17">
    <source>
        <dbReference type="Proteomes" id="UP000441399"/>
    </source>
</evidence>
<feature type="binding site" evidence="13">
    <location>
        <position position="385"/>
    </location>
    <ligand>
        <name>4-amino-2-methyl-5-(diphosphooxymethyl)pyrimidine</name>
        <dbReference type="ChEBI" id="CHEBI:57841"/>
    </ligand>
</feature>
<dbReference type="GO" id="GO:0004789">
    <property type="term" value="F:thiamine-phosphate diphosphorylase activity"/>
    <property type="evidence" value="ECO:0007669"/>
    <property type="project" value="UniProtKB-UniRule"/>
</dbReference>
<dbReference type="InterPro" id="IPR013749">
    <property type="entry name" value="PM/HMP-P_kinase-1"/>
</dbReference>
<dbReference type="GO" id="GO:0005524">
    <property type="term" value="F:ATP binding"/>
    <property type="evidence" value="ECO:0007669"/>
    <property type="project" value="UniProtKB-KW"/>
</dbReference>
<dbReference type="PANTHER" id="PTHR20858:SF17">
    <property type="entry name" value="HYDROXYMETHYLPYRIMIDINE_PHOSPHOMETHYLPYRIMIDINE KINASE THI20-RELATED"/>
    <property type="match status" value="1"/>
</dbReference>
<dbReference type="EC" id="2.5.1.3" evidence="13"/>
<dbReference type="HAMAP" id="MF_00097">
    <property type="entry name" value="TMP_synthase"/>
    <property type="match status" value="1"/>
</dbReference>
<dbReference type="Gene3D" id="3.40.1190.20">
    <property type="match status" value="1"/>
</dbReference>
<dbReference type="Proteomes" id="UP000441399">
    <property type="component" value="Unassembled WGS sequence"/>
</dbReference>
<evidence type="ECO:0000256" key="13">
    <source>
        <dbReference type="HAMAP-Rule" id="MF_00097"/>
    </source>
</evidence>
<dbReference type="InterPro" id="IPR004399">
    <property type="entry name" value="HMP/HMP-P_kinase_dom"/>
</dbReference>
<feature type="domain" description="Pyridoxamine kinase/Phosphomethylpyrimidine kinase" evidence="15">
    <location>
        <begin position="13"/>
        <end position="247"/>
    </location>
</feature>
<dbReference type="CDD" id="cd01169">
    <property type="entry name" value="HMPP_kinase"/>
    <property type="match status" value="1"/>
</dbReference>
<feature type="domain" description="Thiamine phosphate synthase/TenI" evidence="14">
    <location>
        <begin position="298"/>
        <end position="467"/>
    </location>
</feature>
<evidence type="ECO:0000259" key="14">
    <source>
        <dbReference type="Pfam" id="PF02581"/>
    </source>
</evidence>
<evidence type="ECO:0000256" key="10">
    <source>
        <dbReference type="ARBA" id="ARBA00047334"/>
    </source>
</evidence>
<dbReference type="GO" id="GO:0005829">
    <property type="term" value="C:cytosol"/>
    <property type="evidence" value="ECO:0007669"/>
    <property type="project" value="TreeGrafter"/>
</dbReference>
<dbReference type="SUPFAM" id="SSF51391">
    <property type="entry name" value="Thiamin phosphate synthase"/>
    <property type="match status" value="1"/>
</dbReference>
<dbReference type="InterPro" id="IPR013785">
    <property type="entry name" value="Aldolase_TIM"/>
</dbReference>
<feature type="binding site" evidence="13">
    <location>
        <position position="444"/>
    </location>
    <ligand>
        <name>2-[(2R,5Z)-2-carboxy-4-methylthiazol-5(2H)-ylidene]ethyl phosphate</name>
        <dbReference type="ChEBI" id="CHEBI:62899"/>
    </ligand>
</feature>
<feature type="binding site" evidence="13">
    <location>
        <begin position="314"/>
        <end position="318"/>
    </location>
    <ligand>
        <name>4-amino-2-methyl-5-(diphosphooxymethyl)pyrimidine</name>
        <dbReference type="ChEBI" id="CHEBI:57841"/>
    </ligand>
</feature>
<dbReference type="AlphaFoldDB" id="A0A5S9Q809"/>
<keyword evidence="5" id="KW-0418">Kinase</keyword>
<keyword evidence="4" id="KW-0547">Nucleotide-binding</keyword>
<gene>
    <name evidence="13 16" type="primary">thiE</name>
    <name evidence="16" type="ORF">OPDIPICF_01558</name>
</gene>
<comment type="cofactor">
    <cofactor evidence="13">
        <name>Mg(2+)</name>
        <dbReference type="ChEBI" id="CHEBI:18420"/>
    </cofactor>
    <text evidence="13">Binds 1 Mg(2+) ion per subunit.</text>
</comment>
<sequence>MKQPNVWSIAGSDCSGGAGIQTDNQTIHNFDCHPCNLVTAVTAQNTQGVQHIQQTDEPALNAQWDSLLQDYPPQAIKLGMLGDSATINTISQRLASIKTPVVCDPVLKSTSGGSLMQDAKAYQQLFEQITLLTPNQIEFCQLFDIPASSLAGSLEALITAAETVSQAWNINLVVTGGENSFGDDAVDVCVIEGRSFCTHSPFRPSRHTHGTGCSFSTAVAASLSRGYNLLDAVVLAKAYINQGLAQDNRSETAPAAFQHTRFPWHIDYLPSISALGQKPQVEFPQISGQLGCYPVVDSVMWIKRCLEAGVKTIQLRVKDVADAELDDMIAQSIALGRQHQARVFINDYWQLAIKHGAYGIHLGQEDLDIADIQAIADAGIHLGVSNHSWFELARGQSLHPSYLAIGPIYETTTKQMPFAPQGLTQLQEWVRLIDSRYPLVAIGGIDLTNASEVLQTGVGSVAMVRAVTEADNYKKALAEFMALCGDC</sequence>
<comment type="catalytic activity">
    <reaction evidence="11 13">
        <text>2-(2-carboxy-4-methylthiazol-5-yl)ethyl phosphate + 4-amino-2-methyl-5-(diphosphooxymethyl)pyrimidine + 2 H(+) = thiamine phosphate + CO2 + diphosphate</text>
        <dbReference type="Rhea" id="RHEA:47848"/>
        <dbReference type="ChEBI" id="CHEBI:15378"/>
        <dbReference type="ChEBI" id="CHEBI:16526"/>
        <dbReference type="ChEBI" id="CHEBI:33019"/>
        <dbReference type="ChEBI" id="CHEBI:37575"/>
        <dbReference type="ChEBI" id="CHEBI:57841"/>
        <dbReference type="ChEBI" id="CHEBI:62890"/>
        <dbReference type="EC" id="2.5.1.3"/>
    </reaction>
</comment>
<dbReference type="CDD" id="cd00564">
    <property type="entry name" value="TMP_TenI"/>
    <property type="match status" value="1"/>
</dbReference>
<keyword evidence="8 13" id="KW-0784">Thiamine biosynthesis</keyword>
<proteinExistence type="inferred from homology"/>
<dbReference type="InterPro" id="IPR029056">
    <property type="entry name" value="Ribokinase-like"/>
</dbReference>
<dbReference type="OrthoDB" id="9810880at2"/>
<comment type="catalytic activity">
    <reaction evidence="10 13">
        <text>4-methyl-5-(2-phosphooxyethyl)-thiazole + 4-amino-2-methyl-5-(diphosphooxymethyl)pyrimidine + H(+) = thiamine phosphate + diphosphate</text>
        <dbReference type="Rhea" id="RHEA:22328"/>
        <dbReference type="ChEBI" id="CHEBI:15378"/>
        <dbReference type="ChEBI" id="CHEBI:33019"/>
        <dbReference type="ChEBI" id="CHEBI:37575"/>
        <dbReference type="ChEBI" id="CHEBI:57841"/>
        <dbReference type="ChEBI" id="CHEBI:58296"/>
        <dbReference type="EC" id="2.5.1.3"/>
    </reaction>
</comment>
<dbReference type="GO" id="GO:0008972">
    <property type="term" value="F:phosphomethylpyrimidine kinase activity"/>
    <property type="evidence" value="ECO:0007669"/>
    <property type="project" value="InterPro"/>
</dbReference>
<evidence type="ECO:0000256" key="5">
    <source>
        <dbReference type="ARBA" id="ARBA00022777"/>
    </source>
</evidence>
<name>A0A5S9Q809_9GAMM</name>
<dbReference type="NCBIfam" id="TIGR00693">
    <property type="entry name" value="thiE"/>
    <property type="match status" value="1"/>
</dbReference>
<accession>A0A5S9Q809</accession>
<evidence type="ECO:0000256" key="4">
    <source>
        <dbReference type="ARBA" id="ARBA00022741"/>
    </source>
</evidence>
<dbReference type="Pfam" id="PF02581">
    <property type="entry name" value="TMP-TENI"/>
    <property type="match status" value="1"/>
</dbReference>
<dbReference type="InterPro" id="IPR034291">
    <property type="entry name" value="TMP_synthase"/>
</dbReference>
<dbReference type="UniPathway" id="UPA00060">
    <property type="reaction ID" value="UER00138"/>
</dbReference>
<keyword evidence="2 13" id="KW-0808">Transferase</keyword>
<keyword evidence="17" id="KW-1185">Reference proteome</keyword>
<keyword evidence="6" id="KW-0067">ATP-binding</keyword>
<dbReference type="Gene3D" id="3.20.20.70">
    <property type="entry name" value="Aldolase class I"/>
    <property type="match status" value="1"/>
</dbReference>
<reference evidence="16 17" key="1">
    <citation type="submission" date="2019-11" db="EMBL/GenBank/DDBJ databases">
        <authorList>
            <person name="Holert J."/>
        </authorList>
    </citation>
    <scope>NUCLEOTIDE SEQUENCE [LARGE SCALE GENOMIC DNA]</scope>
    <source>
        <strain evidence="16">SB11_3</strain>
    </source>
</reference>
<evidence type="ECO:0000256" key="9">
    <source>
        <dbReference type="ARBA" id="ARBA00023268"/>
    </source>
</evidence>
<dbReference type="GO" id="GO:0000287">
    <property type="term" value="F:magnesium ion binding"/>
    <property type="evidence" value="ECO:0007669"/>
    <property type="project" value="UniProtKB-UniRule"/>
</dbReference>
<dbReference type="Pfam" id="PF08543">
    <property type="entry name" value="Phos_pyr_kin"/>
    <property type="match status" value="1"/>
</dbReference>
<dbReference type="InterPro" id="IPR036206">
    <property type="entry name" value="ThiamineP_synth_sf"/>
</dbReference>
<comment type="caution">
    <text evidence="13">Lacks conserved residue(s) required for the propagation of feature annotation.</text>
</comment>
<protein>
    <recommendedName>
        <fullName evidence="13">Thiamine-phosphate synthase</fullName>
        <shortName evidence="13">TP synthase</shortName>
        <shortName evidence="13">TPS</shortName>
        <ecNumber evidence="13">2.5.1.3</ecNumber>
    </recommendedName>
    <alternativeName>
        <fullName evidence="13">Thiamine-phosphate pyrophosphorylase</fullName>
        <shortName evidence="13">TMP pyrophosphorylase</shortName>
        <shortName evidence="13">TMP-PPase</shortName>
    </alternativeName>
</protein>
<dbReference type="FunFam" id="3.20.20.70:FF:000064">
    <property type="entry name" value="Thiamine-phosphate synthase"/>
    <property type="match status" value="1"/>
</dbReference>
<keyword evidence="3 13" id="KW-0479">Metal-binding</keyword>
<evidence type="ECO:0000256" key="11">
    <source>
        <dbReference type="ARBA" id="ARBA00047851"/>
    </source>
</evidence>
<evidence type="ECO:0000256" key="12">
    <source>
        <dbReference type="ARBA" id="ARBA00047883"/>
    </source>
</evidence>
<dbReference type="SUPFAM" id="SSF53613">
    <property type="entry name" value="Ribokinase-like"/>
    <property type="match status" value="1"/>
</dbReference>
<dbReference type="NCBIfam" id="NF002904">
    <property type="entry name" value="PRK03512.1"/>
    <property type="match status" value="1"/>
</dbReference>
<evidence type="ECO:0000313" key="16">
    <source>
        <dbReference type="EMBL" id="CAA0114114.1"/>
    </source>
</evidence>
<feature type="binding site" evidence="13">
    <location>
        <position position="347"/>
    </location>
    <ligand>
        <name>Mg(2+)</name>
        <dbReference type="ChEBI" id="CHEBI:18420"/>
    </ligand>
</feature>
<dbReference type="GO" id="GO:0008902">
    <property type="term" value="F:hydroxymethylpyrimidine kinase activity"/>
    <property type="evidence" value="ECO:0007669"/>
    <property type="project" value="TreeGrafter"/>
</dbReference>
<evidence type="ECO:0000256" key="1">
    <source>
        <dbReference type="ARBA" id="ARBA00005165"/>
    </source>
</evidence>